<dbReference type="EMBL" id="JABFAI010000071">
    <property type="protein sequence ID" value="KAF4957390.1"/>
    <property type="molecule type" value="Genomic_DNA"/>
</dbReference>
<dbReference type="PANTHER" id="PTHR13345:SF13">
    <property type="entry name" value="MEDIATOR OF RNA POLYMERASE II TRANSCRIPTION SUBUNIT 10"/>
    <property type="match status" value="1"/>
</dbReference>
<comment type="subcellular location">
    <subcellularLocation>
        <location evidence="1 9">Nucleus</location>
    </subcellularLocation>
</comment>
<evidence type="ECO:0000256" key="2">
    <source>
        <dbReference type="ARBA" id="ARBA00005389"/>
    </source>
</evidence>
<evidence type="ECO:0000256" key="7">
    <source>
        <dbReference type="ARBA" id="ARBA00023242"/>
    </source>
</evidence>
<dbReference type="GO" id="GO:0003712">
    <property type="term" value="F:transcription coregulator activity"/>
    <property type="evidence" value="ECO:0007669"/>
    <property type="project" value="InterPro"/>
</dbReference>
<keyword evidence="4 9" id="KW-0805">Transcription regulation</keyword>
<evidence type="ECO:0000256" key="9">
    <source>
        <dbReference type="RuleBase" id="RU364146"/>
    </source>
</evidence>
<feature type="region of interest" description="Disordered" evidence="10">
    <location>
        <begin position="139"/>
        <end position="167"/>
    </location>
</feature>
<evidence type="ECO:0000256" key="10">
    <source>
        <dbReference type="SAM" id="MobiDB-lite"/>
    </source>
</evidence>
<comment type="subunit">
    <text evidence="9">Component of the Mediator complex.</text>
</comment>
<accession>A0A8H4TG77</accession>
<sequence>MAPVDRVDHNALEQQLKDIIQDLYQIMVQVSTYDSVGRSSREVLINEIKTLSDSLRTVHSSASPPNNLPSVPPELVEYVEHGRNPDIYTREFVELVRRGNQLMRGKLNAFGTFRDILAENITTAMPELRDDVAQVVEATGGVPPGRRNGEQPQQNGNVTNHASSSAA</sequence>
<name>A0A8H4TG77_9HYPO</name>
<dbReference type="InterPro" id="IPR019145">
    <property type="entry name" value="Mediator_Med10"/>
</dbReference>
<keyword evidence="5 9" id="KW-0010">Activator</keyword>
<evidence type="ECO:0000256" key="8">
    <source>
        <dbReference type="ARBA" id="ARBA00032004"/>
    </source>
</evidence>
<evidence type="ECO:0000313" key="11">
    <source>
        <dbReference type="EMBL" id="KAF4957390.1"/>
    </source>
</evidence>
<evidence type="ECO:0000256" key="3">
    <source>
        <dbReference type="ARBA" id="ARBA00019617"/>
    </source>
</evidence>
<proteinExistence type="inferred from homology"/>
<evidence type="ECO:0000256" key="4">
    <source>
        <dbReference type="ARBA" id="ARBA00023015"/>
    </source>
</evidence>
<protein>
    <recommendedName>
        <fullName evidence="3 9">Mediator of RNA polymerase II transcription subunit 10</fullName>
    </recommendedName>
    <alternativeName>
        <fullName evidence="8 9">Mediator complex subunit 10</fullName>
    </alternativeName>
</protein>
<comment type="similarity">
    <text evidence="2 9">Belongs to the Mediator complex subunit 10 family.</text>
</comment>
<evidence type="ECO:0000313" key="12">
    <source>
        <dbReference type="Proteomes" id="UP000604273"/>
    </source>
</evidence>
<reference evidence="11" key="1">
    <citation type="journal article" date="2020" name="BMC Genomics">
        <title>Correction to: Identification and distribution of gene clusters required for synthesis of sphingolipid metabolism inhibitors in diverse species of the filamentous fungus Fusarium.</title>
        <authorList>
            <person name="Kim H.S."/>
            <person name="Lohmar J.M."/>
            <person name="Busman M."/>
            <person name="Brown D.W."/>
            <person name="Naumann T.A."/>
            <person name="Divon H.H."/>
            <person name="Lysoe E."/>
            <person name="Uhlig S."/>
            <person name="Proctor R.H."/>
        </authorList>
    </citation>
    <scope>NUCLEOTIDE SEQUENCE</scope>
    <source>
        <strain evidence="11">NRRL 45417</strain>
    </source>
</reference>
<evidence type="ECO:0000256" key="5">
    <source>
        <dbReference type="ARBA" id="ARBA00023159"/>
    </source>
</evidence>
<dbReference type="Pfam" id="PF09748">
    <property type="entry name" value="Med10"/>
    <property type="match status" value="1"/>
</dbReference>
<dbReference type="PANTHER" id="PTHR13345">
    <property type="entry name" value="MEDIATOR OF RNA POLYMERASE II TRANSCRIPTION SUBUNIT 10"/>
    <property type="match status" value="1"/>
</dbReference>
<reference evidence="11" key="2">
    <citation type="submission" date="2020-05" db="EMBL/GenBank/DDBJ databases">
        <authorList>
            <person name="Kim H.-S."/>
            <person name="Proctor R.H."/>
            <person name="Brown D.W."/>
        </authorList>
    </citation>
    <scope>NUCLEOTIDE SEQUENCE</scope>
    <source>
        <strain evidence="11">NRRL 45417</strain>
    </source>
</reference>
<comment type="caution">
    <text evidence="11">The sequence shown here is derived from an EMBL/GenBank/DDBJ whole genome shotgun (WGS) entry which is preliminary data.</text>
</comment>
<dbReference type="GO" id="GO:0006357">
    <property type="term" value="P:regulation of transcription by RNA polymerase II"/>
    <property type="evidence" value="ECO:0007669"/>
    <property type="project" value="InterPro"/>
</dbReference>
<keyword evidence="7 9" id="KW-0539">Nucleus</keyword>
<keyword evidence="12" id="KW-1185">Reference proteome</keyword>
<evidence type="ECO:0000256" key="6">
    <source>
        <dbReference type="ARBA" id="ARBA00023163"/>
    </source>
</evidence>
<dbReference type="AlphaFoldDB" id="A0A8H4TG77"/>
<evidence type="ECO:0000256" key="1">
    <source>
        <dbReference type="ARBA" id="ARBA00004123"/>
    </source>
</evidence>
<dbReference type="OrthoDB" id="337270at2759"/>
<keyword evidence="6 9" id="KW-0804">Transcription</keyword>
<gene>
    <name evidence="9" type="primary">MED10</name>
    <name evidence="11" type="ORF">FGADI_3126</name>
</gene>
<dbReference type="Proteomes" id="UP000604273">
    <property type="component" value="Unassembled WGS sequence"/>
</dbReference>
<feature type="compositionally biased region" description="Polar residues" evidence="10">
    <location>
        <begin position="150"/>
        <end position="167"/>
    </location>
</feature>
<organism evidence="11 12">
    <name type="scientific">Fusarium gaditjirri</name>
    <dbReference type="NCBI Taxonomy" id="282569"/>
    <lineage>
        <taxon>Eukaryota</taxon>
        <taxon>Fungi</taxon>
        <taxon>Dikarya</taxon>
        <taxon>Ascomycota</taxon>
        <taxon>Pezizomycotina</taxon>
        <taxon>Sordariomycetes</taxon>
        <taxon>Hypocreomycetidae</taxon>
        <taxon>Hypocreales</taxon>
        <taxon>Nectriaceae</taxon>
        <taxon>Fusarium</taxon>
        <taxon>Fusarium nisikadoi species complex</taxon>
    </lineage>
</organism>
<dbReference type="GO" id="GO:0016592">
    <property type="term" value="C:mediator complex"/>
    <property type="evidence" value="ECO:0007669"/>
    <property type="project" value="InterPro"/>
</dbReference>
<comment type="function">
    <text evidence="9">Component of the Mediator complex, a coactivator involved in the regulated transcription of nearly all RNA polymerase II-dependent genes. Mediator functions as a bridge to convey information from gene-specific regulatory proteins to the basal RNA polymerase II transcription machinery. Mediator is recruited to promoters by direct interactions with regulatory proteins and serves as a scaffold for the assembly of a functional preinitiation complex with RNA polymerase II and the general transcription factors.</text>
</comment>